<feature type="transmembrane region" description="Helical" evidence="1">
    <location>
        <begin position="6"/>
        <end position="26"/>
    </location>
</feature>
<dbReference type="AlphaFoldDB" id="A0A0F3NLW7"/>
<proteinExistence type="predicted"/>
<evidence type="ECO:0000313" key="3">
    <source>
        <dbReference type="Proteomes" id="UP000033385"/>
    </source>
</evidence>
<keyword evidence="1" id="KW-0472">Membrane</keyword>
<dbReference type="EMBL" id="LANW01000001">
    <property type="protein sequence ID" value="KJV67894.1"/>
    <property type="molecule type" value="Genomic_DNA"/>
</dbReference>
<reference evidence="2 3" key="1">
    <citation type="submission" date="2015-01" db="EMBL/GenBank/DDBJ databases">
        <title>Genome Sequencing of Rickettsiales.</title>
        <authorList>
            <person name="Daugherty S.C."/>
            <person name="Su Q."/>
            <person name="Abolude K."/>
            <person name="Beier-Sexton M."/>
            <person name="Carlyon J.A."/>
            <person name="Carter R."/>
            <person name="Day N.P."/>
            <person name="Dumler S.J."/>
            <person name="Dyachenko V."/>
            <person name="Godinez A."/>
            <person name="Kurtti T.J."/>
            <person name="Lichay M."/>
            <person name="Mullins K.E."/>
            <person name="Ott S."/>
            <person name="Pappas-Brown V."/>
            <person name="Paris D.H."/>
            <person name="Patel P."/>
            <person name="Richards A.L."/>
            <person name="Sadzewicz L."/>
            <person name="Sears K."/>
            <person name="Seidman D."/>
            <person name="Sengamalay N."/>
            <person name="Stenos J."/>
            <person name="Tallon L.J."/>
            <person name="Vincent G."/>
            <person name="Fraser C.M."/>
            <person name="Munderloh U."/>
            <person name="Dunning-Hotopp J.C."/>
        </authorList>
    </citation>
    <scope>NUCLEOTIDE SEQUENCE [LARGE SCALE GENOMIC DNA]</scope>
    <source>
        <strain evidence="2 3">ApNP</strain>
    </source>
</reference>
<dbReference type="Proteomes" id="UP000033385">
    <property type="component" value="Unassembled WGS sequence"/>
</dbReference>
<gene>
    <name evidence="2" type="ORF">APHNP_1568</name>
</gene>
<sequence length="42" mass="4779">MHNLLFILPRFITSVRVPLFVVMALLQVMVRVKTNPIGITIS</sequence>
<accession>A0A0F3NLW7</accession>
<comment type="caution">
    <text evidence="2">The sequence shown here is derived from an EMBL/GenBank/DDBJ whole genome shotgun (WGS) entry which is preliminary data.</text>
</comment>
<evidence type="ECO:0000256" key="1">
    <source>
        <dbReference type="SAM" id="Phobius"/>
    </source>
</evidence>
<evidence type="ECO:0000313" key="2">
    <source>
        <dbReference type="EMBL" id="KJV67894.1"/>
    </source>
</evidence>
<keyword evidence="1" id="KW-1133">Transmembrane helix</keyword>
<dbReference type="PATRIC" id="fig|1359153.3.peg.1602"/>
<name>A0A0F3NLW7_ANAPH</name>
<keyword evidence="1" id="KW-0812">Transmembrane</keyword>
<organism evidence="2 3">
    <name type="scientific">Anaplasma phagocytophilum str. ApNP</name>
    <dbReference type="NCBI Taxonomy" id="1359153"/>
    <lineage>
        <taxon>Bacteria</taxon>
        <taxon>Pseudomonadati</taxon>
        <taxon>Pseudomonadota</taxon>
        <taxon>Alphaproteobacteria</taxon>
        <taxon>Rickettsiales</taxon>
        <taxon>Anaplasmataceae</taxon>
        <taxon>Anaplasma</taxon>
        <taxon>phagocytophilum group</taxon>
    </lineage>
</organism>
<protein>
    <submittedName>
        <fullName evidence="2">Uncharacterized protein</fullName>
    </submittedName>
</protein>